<accession>A0A317T7X0</accession>
<evidence type="ECO:0000256" key="3">
    <source>
        <dbReference type="ARBA" id="ARBA00011738"/>
    </source>
</evidence>
<comment type="subcellular location">
    <subcellularLocation>
        <location evidence="1 8">Cytoplasm</location>
    </subcellularLocation>
</comment>
<dbReference type="RefSeq" id="WP_110023580.1">
    <property type="nucleotide sequence ID" value="NZ_PDNZ01000005.1"/>
</dbReference>
<dbReference type="EMBL" id="PDNZ01000005">
    <property type="protein sequence ID" value="PWW81897.1"/>
    <property type="molecule type" value="Genomic_DNA"/>
</dbReference>
<keyword evidence="5 8" id="KW-0963">Cytoplasm</keyword>
<dbReference type="GO" id="GO:0005737">
    <property type="term" value="C:cytoplasm"/>
    <property type="evidence" value="ECO:0007669"/>
    <property type="project" value="UniProtKB-SubCell"/>
</dbReference>
<name>A0A317T7X0_9CHLB</name>
<dbReference type="GO" id="GO:0006817">
    <property type="term" value="P:phosphate ion transport"/>
    <property type="evidence" value="ECO:0007669"/>
    <property type="project" value="UniProtKB-KW"/>
</dbReference>
<dbReference type="PIRSF" id="PIRSF003107">
    <property type="entry name" value="PhoU"/>
    <property type="match status" value="1"/>
</dbReference>
<dbReference type="FunFam" id="1.20.58.220:FF:000004">
    <property type="entry name" value="Phosphate-specific transport system accessory protein PhoU"/>
    <property type="match status" value="1"/>
</dbReference>
<protein>
    <recommendedName>
        <fullName evidence="8">Phosphate-specific transport system accessory protein PhoU</fullName>
    </recommendedName>
</protein>
<evidence type="ECO:0000256" key="6">
    <source>
        <dbReference type="ARBA" id="ARBA00022592"/>
    </source>
</evidence>
<keyword evidence="11" id="KW-1185">Reference proteome</keyword>
<dbReference type="OrthoDB" id="9814256at2"/>
<dbReference type="GO" id="GO:0045936">
    <property type="term" value="P:negative regulation of phosphate metabolic process"/>
    <property type="evidence" value="ECO:0007669"/>
    <property type="project" value="InterPro"/>
</dbReference>
<evidence type="ECO:0000256" key="2">
    <source>
        <dbReference type="ARBA" id="ARBA00008107"/>
    </source>
</evidence>
<comment type="similarity">
    <text evidence="2 8">Belongs to the PhoU family.</text>
</comment>
<evidence type="ECO:0000256" key="7">
    <source>
        <dbReference type="ARBA" id="ARBA00056181"/>
    </source>
</evidence>
<dbReference type="InterPro" id="IPR038078">
    <property type="entry name" value="PhoU-like_sf"/>
</dbReference>
<dbReference type="SUPFAM" id="SSF109755">
    <property type="entry name" value="PhoU-like"/>
    <property type="match status" value="1"/>
</dbReference>
<evidence type="ECO:0000259" key="9">
    <source>
        <dbReference type="Pfam" id="PF01895"/>
    </source>
</evidence>
<dbReference type="InterPro" id="IPR028366">
    <property type="entry name" value="PhoU"/>
</dbReference>
<evidence type="ECO:0000256" key="5">
    <source>
        <dbReference type="ARBA" id="ARBA00022490"/>
    </source>
</evidence>
<proteinExistence type="inferred from homology"/>
<keyword evidence="4 8" id="KW-0813">Transport</keyword>
<dbReference type="Gene3D" id="1.20.58.220">
    <property type="entry name" value="Phosphate transport system protein phou homolog 2, domain 2"/>
    <property type="match status" value="2"/>
</dbReference>
<comment type="caution">
    <text evidence="10">The sequence shown here is derived from an EMBL/GenBank/DDBJ whole genome shotgun (WGS) entry which is preliminary data.</text>
</comment>
<feature type="domain" description="PhoU" evidence="9">
    <location>
        <begin position="119"/>
        <end position="203"/>
    </location>
</feature>
<feature type="domain" description="PhoU" evidence="9">
    <location>
        <begin position="20"/>
        <end position="105"/>
    </location>
</feature>
<evidence type="ECO:0000256" key="4">
    <source>
        <dbReference type="ARBA" id="ARBA00022448"/>
    </source>
</evidence>
<evidence type="ECO:0000256" key="1">
    <source>
        <dbReference type="ARBA" id="ARBA00004496"/>
    </source>
</evidence>
<gene>
    <name evidence="10" type="primary">phoU</name>
    <name evidence="10" type="ORF">CR164_08785</name>
</gene>
<dbReference type="Pfam" id="PF01895">
    <property type="entry name" value="PhoU"/>
    <property type="match status" value="2"/>
</dbReference>
<dbReference type="GO" id="GO:0030643">
    <property type="term" value="P:intracellular phosphate ion homeostasis"/>
    <property type="evidence" value="ECO:0007669"/>
    <property type="project" value="InterPro"/>
</dbReference>
<organism evidence="10 11">
    <name type="scientific">Prosthecochloris marina</name>
    <dbReference type="NCBI Taxonomy" id="2017681"/>
    <lineage>
        <taxon>Bacteria</taxon>
        <taxon>Pseudomonadati</taxon>
        <taxon>Chlorobiota</taxon>
        <taxon>Chlorobiia</taxon>
        <taxon>Chlorobiales</taxon>
        <taxon>Chlorobiaceae</taxon>
        <taxon>Prosthecochloris</taxon>
    </lineage>
</organism>
<reference evidence="11" key="1">
    <citation type="submission" date="2017-10" db="EMBL/GenBank/DDBJ databases">
        <authorList>
            <person name="Gaisin V.A."/>
            <person name="Rysina M.S."/>
            <person name="Grouzdev D.S."/>
        </authorList>
    </citation>
    <scope>NUCLEOTIDE SEQUENCE [LARGE SCALE GENOMIC DNA]</scope>
    <source>
        <strain evidence="11">V1</strain>
    </source>
</reference>
<evidence type="ECO:0000256" key="8">
    <source>
        <dbReference type="PIRNR" id="PIRNR003107"/>
    </source>
</evidence>
<dbReference type="AlphaFoldDB" id="A0A317T7X0"/>
<comment type="function">
    <text evidence="7 8">Plays a role in the regulation of phosphate uptake.</text>
</comment>
<dbReference type="NCBIfam" id="TIGR02135">
    <property type="entry name" value="phoU_full"/>
    <property type="match status" value="1"/>
</dbReference>
<evidence type="ECO:0000313" key="11">
    <source>
        <dbReference type="Proteomes" id="UP000246278"/>
    </source>
</evidence>
<dbReference type="PANTHER" id="PTHR42930:SF3">
    <property type="entry name" value="PHOSPHATE-SPECIFIC TRANSPORT SYSTEM ACCESSORY PROTEIN PHOU"/>
    <property type="match status" value="1"/>
</dbReference>
<sequence length="228" mass="25804">MADRPVHEHIKDLSNSLVILSDKVLKNFSGAMAALLSSDLEGGDHIKLADGEIDASEVRLEEQCLVFLALQQPVARDLRTIITILKINTDLERIGDLAVHISERVPEIDQAFLRDFHFEKMGDLAKEMVQKSIQAFVNKDRQLAEEVCDMDEKLDAIHRAVFKKVSAEIRHAEADATQYIVAMSISRYIERIGDHATRIAREVLYLITGEIIRHTESSFEKLIQSLKD</sequence>
<dbReference type="PANTHER" id="PTHR42930">
    <property type="entry name" value="PHOSPHATE-SPECIFIC TRANSPORT SYSTEM ACCESSORY PROTEIN PHOU"/>
    <property type="match status" value="1"/>
</dbReference>
<evidence type="ECO:0000313" key="10">
    <source>
        <dbReference type="EMBL" id="PWW81897.1"/>
    </source>
</evidence>
<dbReference type="InterPro" id="IPR026022">
    <property type="entry name" value="PhoU_dom"/>
</dbReference>
<dbReference type="Proteomes" id="UP000246278">
    <property type="component" value="Unassembled WGS sequence"/>
</dbReference>
<keyword evidence="6 8" id="KW-0592">Phosphate transport</keyword>
<comment type="subunit">
    <text evidence="3 8">Homodimer.</text>
</comment>